<evidence type="ECO:0008006" key="3">
    <source>
        <dbReference type="Google" id="ProtNLM"/>
    </source>
</evidence>
<gene>
    <name evidence="1" type="ORF">P9271_11420</name>
</gene>
<comment type="caution">
    <text evidence="1">The sequence shown here is derived from an EMBL/GenBank/DDBJ whole genome shotgun (WGS) entry which is preliminary data.</text>
</comment>
<keyword evidence="2" id="KW-1185">Reference proteome</keyword>
<evidence type="ECO:0000313" key="1">
    <source>
        <dbReference type="EMBL" id="MED4401926.1"/>
    </source>
</evidence>
<dbReference type="Proteomes" id="UP001342826">
    <property type="component" value="Unassembled WGS sequence"/>
</dbReference>
<protein>
    <recommendedName>
        <fullName evidence="3">Regulatory protein YycH domain-containing protein</fullName>
    </recommendedName>
</protein>
<dbReference type="RefSeq" id="WP_328015252.1">
    <property type="nucleotide sequence ID" value="NZ_JARTFS010000008.1"/>
</dbReference>
<sequence>MKKHYLIFFCIIVILIIGIVFGTNYSLNLSSPKTTYVHHFPENKSPALTEFMSSFLRGHLENRPLETDNRYVFSIGNLQQGSESINYYEYTEAQIEKYYEPLLGLQKPDKQFRQLKESEELETSVYKPVKDIFSFNLPKVALERGNRLKIQTESAEEILDLPQLMEKYNIKETDEIAFDVVQSNKGYFTLLILDEDAMNSKGQKLYLTFFIKQDLSKMVMSESFDEAVQEKLDKGDLNSFFSDFQKIDDAERYGFLYDQTIVDMKIKKIVEIKKEDYLSNDGRYVYINGRQDKLEDGIQKIQRIENYAAGNEIYETEFKLDYKEIAKELDLVISGIGIAEINYFNKDYVVLNLEYNGKFVGTGGGTNVIIDLQENKKTLAFYLVNLELNIEIRDWLTL</sequence>
<name>A0ABU6NXZ4_9BACI</name>
<proteinExistence type="predicted"/>
<accession>A0ABU6NXZ4</accession>
<evidence type="ECO:0000313" key="2">
    <source>
        <dbReference type="Proteomes" id="UP001342826"/>
    </source>
</evidence>
<reference evidence="1 2" key="1">
    <citation type="submission" date="2023-03" db="EMBL/GenBank/DDBJ databases">
        <title>Bacillus Genome Sequencing.</title>
        <authorList>
            <person name="Dunlap C."/>
        </authorList>
    </citation>
    <scope>NUCLEOTIDE SEQUENCE [LARGE SCALE GENOMIC DNA]</scope>
    <source>
        <strain evidence="1 2">NRS-1717</strain>
    </source>
</reference>
<dbReference type="EMBL" id="JARTFS010000008">
    <property type="protein sequence ID" value="MED4401926.1"/>
    <property type="molecule type" value="Genomic_DNA"/>
</dbReference>
<organism evidence="1 2">
    <name type="scientific">Metabacillus fastidiosus</name>
    <dbReference type="NCBI Taxonomy" id="1458"/>
    <lineage>
        <taxon>Bacteria</taxon>
        <taxon>Bacillati</taxon>
        <taxon>Bacillota</taxon>
        <taxon>Bacilli</taxon>
        <taxon>Bacillales</taxon>
        <taxon>Bacillaceae</taxon>
        <taxon>Metabacillus</taxon>
    </lineage>
</organism>